<dbReference type="Pfam" id="PF21010">
    <property type="entry name" value="HA2_C"/>
    <property type="match status" value="1"/>
</dbReference>
<comment type="similarity">
    <text evidence="1">Belongs to the DEAD box helicase family. DEAH subfamily.</text>
</comment>
<sequence>MGKTKQKYNWKARVVPETKIDRTEERKIKVDPKIADLGQNFDDSNPLVLPSEKRKTKSKLPSVAKTKFLSKKKRKELEKVVERKKKKENRASLFESIAKVQLPSEVLAKYTSITEVQTKGLKRRYNEDDWAKKVDVDSLKLTSADGQESVTKLNSLKGSGKRRRLLAAMFPAQKKAKISDPNIVTFEESSDESSTDESLCEMEEFDVAKVKIEEVASPTNEKGPITSNDRSEVILLETEETNMLPVDTTAPKVDGTEEISTPIDDCTENQIKNDSSGEIPAGNASSQNVDIPWETVIVNVDKPRRKRRQSVKTRIKPEFEVTVIDSSPNLLNGNSDDLSKDKNTRSPSADEDPLNTDDKPAKYTWRKPATYVTVDRLKEIQESRLKLPILAEEQAIMETINDNQIVIIAGETGSGKTTQVPQFLYEAGYTKNGKIIGVTEPRRVAAISMSKRVGEELNLSSDKVSYLIRFEGNATPETEIKFMTDGVLLKEIQGDFLLSKYSVIILDEAHERSVYTDILMGLLSRIVPLRHKRSDPLKLIVMSATLRVEDFVENKHLFKTPPPVIKVESRQFPVTIHFNKKTDPDYLREAYRKICRIHTQLPEGGILVFLTGQQEVNFLVKKLRKVFAMKNRAIVKSKANDKEEGEDEDDLDMKMALQKVKKTKEIQLPHIDLDDYSVAPNDDTEVDLADDLAAEDEDNWDDDNAEMMHRNAQPMWVLPLYSILPSYKQAKVFAPPPEGTRLCIIATNVAETSLTIPGVKYVVDSGKVKTKLYDKLTGVSAFDVTWTSKAAANQRAGRAGRTGPGHCYRLYSSAVFNDDFEGWSMPEMQRRPVEDLVLQMKSLGIQRVVNFPFPSPPDLTQMRIAEEKLTLLGALQPATSGSSKGKNEFSGKLTRLGESMARFPVAPRFAKMLCLSHQHGLLEYTVAIVAAMSVQEVLLEAEKQGARVSRAKWAGQGNSLLLGDAMVLLRAVGAAEYANSQNELAEFCNENNIRQKAVIEVRKIRLQLTNEINLLNRELDLIVNPQMTPPDVTQARLLRQIVLAGLIDRVARKTDQELVTTKGKRKPLYNTPELEDLVLIHSSSVLTKTYPDWVVYQEIYETNGKTFIRGITAIEPEWLPVFALPLCHMSPPLEDPPPRYDVNEGIVKCRMSGTFGRGGWELPLVEMEYPTGLDKYRWFAVFFLEGSVCPQLKQYKESLLSSPQTMTKSWAKLQSRTEFLLKTLVSKEVDSKSKLYEVWKSEPKYLLTAYLKWLPETMENELSILWPPQE</sequence>
<dbReference type="PROSITE" id="PS51194">
    <property type="entry name" value="HELICASE_CTER"/>
    <property type="match status" value="1"/>
</dbReference>
<dbReference type="Proteomes" id="UP001307889">
    <property type="component" value="Chromosome 11"/>
</dbReference>
<dbReference type="PANTHER" id="PTHR18934">
    <property type="entry name" value="ATP-DEPENDENT RNA HELICASE"/>
    <property type="match status" value="1"/>
</dbReference>
<dbReference type="SMART" id="SM00487">
    <property type="entry name" value="DEXDc"/>
    <property type="match status" value="1"/>
</dbReference>
<dbReference type="InterPro" id="IPR001650">
    <property type="entry name" value="Helicase_C-like"/>
</dbReference>
<organism evidence="9 10">
    <name type="scientific">Nesidiocoris tenuis</name>
    <dbReference type="NCBI Taxonomy" id="355587"/>
    <lineage>
        <taxon>Eukaryota</taxon>
        <taxon>Metazoa</taxon>
        <taxon>Ecdysozoa</taxon>
        <taxon>Arthropoda</taxon>
        <taxon>Hexapoda</taxon>
        <taxon>Insecta</taxon>
        <taxon>Pterygota</taxon>
        <taxon>Neoptera</taxon>
        <taxon>Paraneoptera</taxon>
        <taxon>Hemiptera</taxon>
        <taxon>Heteroptera</taxon>
        <taxon>Panheteroptera</taxon>
        <taxon>Cimicomorpha</taxon>
        <taxon>Miridae</taxon>
        <taxon>Dicyphina</taxon>
        <taxon>Nesidiocoris</taxon>
    </lineage>
</organism>
<keyword evidence="4 9" id="KW-0347">Helicase</keyword>
<evidence type="ECO:0000259" key="7">
    <source>
        <dbReference type="PROSITE" id="PS51192"/>
    </source>
</evidence>
<dbReference type="PROSITE" id="PS51192">
    <property type="entry name" value="HELICASE_ATP_BIND_1"/>
    <property type="match status" value="1"/>
</dbReference>
<feature type="compositionally biased region" description="Polar residues" evidence="6">
    <location>
        <begin position="326"/>
        <end position="336"/>
    </location>
</feature>
<feature type="domain" description="Helicase ATP-binding" evidence="7">
    <location>
        <begin position="397"/>
        <end position="564"/>
    </location>
</feature>
<reference evidence="9 10" key="1">
    <citation type="submission" date="2023-09" db="EMBL/GenBank/DDBJ databases">
        <title>Nesidiocoris tenuis whole genome shotgun sequence.</title>
        <authorList>
            <person name="Shibata T."/>
            <person name="Shimoda M."/>
            <person name="Kobayashi T."/>
            <person name="Uehara T."/>
        </authorList>
    </citation>
    <scope>NUCLEOTIDE SEQUENCE [LARGE SCALE GENOMIC DNA]</scope>
    <source>
        <strain evidence="9 10">Japan</strain>
    </source>
</reference>
<feature type="region of interest" description="Disordered" evidence="6">
    <location>
        <begin position="326"/>
        <end position="362"/>
    </location>
</feature>
<evidence type="ECO:0000256" key="3">
    <source>
        <dbReference type="ARBA" id="ARBA00022801"/>
    </source>
</evidence>
<dbReference type="Gene3D" id="1.20.120.1080">
    <property type="match status" value="1"/>
</dbReference>
<proteinExistence type="inferred from homology"/>
<dbReference type="InterPro" id="IPR014001">
    <property type="entry name" value="Helicase_ATP-bd"/>
</dbReference>
<keyword evidence="5" id="KW-0067">ATP-binding</keyword>
<protein>
    <submittedName>
        <fullName evidence="9">ATP-dependent RNA helicase</fullName>
    </submittedName>
</protein>
<name>A0ABN7B6Z4_9HEMI</name>
<keyword evidence="3" id="KW-0378">Hydrolase</keyword>
<dbReference type="CDD" id="cd17982">
    <property type="entry name" value="DEXHc_DHX37"/>
    <property type="match status" value="1"/>
</dbReference>
<keyword evidence="10" id="KW-1185">Reference proteome</keyword>
<dbReference type="SMART" id="SM00490">
    <property type="entry name" value="HELICc"/>
    <property type="match status" value="1"/>
</dbReference>
<evidence type="ECO:0000313" key="9">
    <source>
        <dbReference type="EMBL" id="BET00176.1"/>
    </source>
</evidence>
<dbReference type="Pfam" id="PF00271">
    <property type="entry name" value="Helicase_C"/>
    <property type="match status" value="1"/>
</dbReference>
<accession>A0ABN7B6Z4</accession>
<dbReference type="PROSITE" id="PS00690">
    <property type="entry name" value="DEAH_ATP_HELICASE"/>
    <property type="match status" value="1"/>
</dbReference>
<dbReference type="GO" id="GO:0004386">
    <property type="term" value="F:helicase activity"/>
    <property type="evidence" value="ECO:0007669"/>
    <property type="project" value="UniProtKB-KW"/>
</dbReference>
<dbReference type="SMART" id="SM00847">
    <property type="entry name" value="HA2"/>
    <property type="match status" value="1"/>
</dbReference>
<dbReference type="InterPro" id="IPR011545">
    <property type="entry name" value="DEAD/DEAH_box_helicase_dom"/>
</dbReference>
<keyword evidence="2" id="KW-0547">Nucleotide-binding</keyword>
<dbReference type="Gene3D" id="3.40.50.300">
    <property type="entry name" value="P-loop containing nucleotide triphosphate hydrolases"/>
    <property type="match status" value="2"/>
</dbReference>
<dbReference type="InterPro" id="IPR007502">
    <property type="entry name" value="Helicase-assoc_dom"/>
</dbReference>
<evidence type="ECO:0000256" key="5">
    <source>
        <dbReference type="ARBA" id="ARBA00022840"/>
    </source>
</evidence>
<dbReference type="CDD" id="cd18791">
    <property type="entry name" value="SF2_C_RHA"/>
    <property type="match status" value="1"/>
</dbReference>
<dbReference type="EMBL" id="AP028919">
    <property type="protein sequence ID" value="BET00176.1"/>
    <property type="molecule type" value="Genomic_DNA"/>
</dbReference>
<dbReference type="InterPro" id="IPR011709">
    <property type="entry name" value="DEAD-box_helicase_OB_fold"/>
</dbReference>
<feature type="region of interest" description="Disordered" evidence="6">
    <location>
        <begin position="41"/>
        <end position="62"/>
    </location>
</feature>
<dbReference type="Pfam" id="PF00270">
    <property type="entry name" value="DEAD"/>
    <property type="match status" value="1"/>
</dbReference>
<dbReference type="InterPro" id="IPR027417">
    <property type="entry name" value="P-loop_NTPase"/>
</dbReference>
<feature type="region of interest" description="Disordered" evidence="6">
    <location>
        <begin position="266"/>
        <end position="287"/>
    </location>
</feature>
<dbReference type="SUPFAM" id="SSF52540">
    <property type="entry name" value="P-loop containing nucleoside triphosphate hydrolases"/>
    <property type="match status" value="1"/>
</dbReference>
<evidence type="ECO:0000256" key="2">
    <source>
        <dbReference type="ARBA" id="ARBA00022741"/>
    </source>
</evidence>
<dbReference type="InterPro" id="IPR056371">
    <property type="entry name" value="DHX37-like_C"/>
</dbReference>
<dbReference type="InterPro" id="IPR002464">
    <property type="entry name" value="DNA/RNA_helicase_DEAH_CS"/>
</dbReference>
<evidence type="ECO:0000256" key="4">
    <source>
        <dbReference type="ARBA" id="ARBA00022806"/>
    </source>
</evidence>
<evidence type="ECO:0000259" key="8">
    <source>
        <dbReference type="PROSITE" id="PS51194"/>
    </source>
</evidence>
<dbReference type="PANTHER" id="PTHR18934:SF99">
    <property type="entry name" value="ATP-DEPENDENT RNA HELICASE DHX37-RELATED"/>
    <property type="match status" value="1"/>
</dbReference>
<evidence type="ECO:0000256" key="6">
    <source>
        <dbReference type="SAM" id="MobiDB-lite"/>
    </source>
</evidence>
<gene>
    <name evidence="9" type="ORF">NTJ_12992</name>
</gene>
<evidence type="ECO:0000256" key="1">
    <source>
        <dbReference type="ARBA" id="ARBA00008792"/>
    </source>
</evidence>
<feature type="domain" description="Helicase C-terminal" evidence="8">
    <location>
        <begin position="652"/>
        <end position="844"/>
    </location>
</feature>
<dbReference type="Pfam" id="PF07717">
    <property type="entry name" value="OB_NTP_bind"/>
    <property type="match status" value="1"/>
</dbReference>
<dbReference type="Pfam" id="PF23362">
    <property type="entry name" value="DHX37_C"/>
    <property type="match status" value="1"/>
</dbReference>
<evidence type="ECO:0000313" key="10">
    <source>
        <dbReference type="Proteomes" id="UP001307889"/>
    </source>
</evidence>